<accession>A0A6J5ANV1</accession>
<dbReference type="SUPFAM" id="SSF51735">
    <property type="entry name" value="NAD(P)-binding Rossmann-fold domains"/>
    <property type="match status" value="1"/>
</dbReference>
<feature type="domain" description="NAD(P)-binding" evidence="2">
    <location>
        <begin position="12"/>
        <end position="193"/>
    </location>
</feature>
<feature type="region of interest" description="Disordered" evidence="1">
    <location>
        <begin position="230"/>
        <end position="267"/>
    </location>
</feature>
<dbReference type="InterPro" id="IPR036291">
    <property type="entry name" value="NAD(P)-bd_dom_sf"/>
</dbReference>
<feature type="compositionally biased region" description="Basic and acidic residues" evidence="1">
    <location>
        <begin position="241"/>
        <end position="253"/>
    </location>
</feature>
<dbReference type="Proteomes" id="UP000494249">
    <property type="component" value="Unassembled WGS sequence"/>
</dbReference>
<dbReference type="PANTHER" id="PTHR15020:SF11">
    <property type="entry name" value="OS06G0360300 PROTEIN"/>
    <property type="match status" value="1"/>
</dbReference>
<feature type="compositionally biased region" description="Polar residues" evidence="1">
    <location>
        <begin position="257"/>
        <end position="267"/>
    </location>
</feature>
<dbReference type="PANTHER" id="PTHR15020">
    <property type="entry name" value="FLAVIN REDUCTASE-RELATED"/>
    <property type="match status" value="1"/>
</dbReference>
<evidence type="ECO:0000313" key="3">
    <source>
        <dbReference type="EMBL" id="CAB3672837.1"/>
    </source>
</evidence>
<dbReference type="RefSeq" id="WP_035479339.1">
    <property type="nucleotide sequence ID" value="NZ_CADFGL010000008.1"/>
</dbReference>
<reference evidence="3 4" key="1">
    <citation type="submission" date="2020-04" db="EMBL/GenBank/DDBJ databases">
        <authorList>
            <person name="De Canck E."/>
        </authorList>
    </citation>
    <scope>NUCLEOTIDE SEQUENCE [LARGE SCALE GENOMIC DNA]</scope>
    <source>
        <strain evidence="3 4">LMG 22037</strain>
    </source>
</reference>
<dbReference type="InterPro" id="IPR016040">
    <property type="entry name" value="NAD(P)-bd_dom"/>
</dbReference>
<dbReference type="Pfam" id="PF13460">
    <property type="entry name" value="NAD_binding_10"/>
    <property type="match status" value="1"/>
</dbReference>
<dbReference type="CDD" id="cd05243">
    <property type="entry name" value="SDR_a5"/>
    <property type="match status" value="1"/>
</dbReference>
<name>A0A6J5ANV1_9BURK</name>
<evidence type="ECO:0000256" key="1">
    <source>
        <dbReference type="SAM" id="MobiDB-lite"/>
    </source>
</evidence>
<dbReference type="AlphaFoldDB" id="A0A6J5ANV1"/>
<evidence type="ECO:0000313" key="4">
    <source>
        <dbReference type="Proteomes" id="UP000494249"/>
    </source>
</evidence>
<dbReference type="EMBL" id="CADIKB010000007">
    <property type="protein sequence ID" value="CAB3672837.1"/>
    <property type="molecule type" value="Genomic_DNA"/>
</dbReference>
<organism evidence="3 4">
    <name type="scientific">Paraburkholderia phenoliruptrix</name>
    <dbReference type="NCBI Taxonomy" id="252970"/>
    <lineage>
        <taxon>Bacteria</taxon>
        <taxon>Pseudomonadati</taxon>
        <taxon>Pseudomonadota</taxon>
        <taxon>Betaproteobacteria</taxon>
        <taxon>Burkholderiales</taxon>
        <taxon>Burkholderiaceae</taxon>
        <taxon>Paraburkholderia</taxon>
    </lineage>
</organism>
<dbReference type="Gene3D" id="3.40.50.720">
    <property type="entry name" value="NAD(P)-binding Rossmann-like Domain"/>
    <property type="match status" value="1"/>
</dbReference>
<sequence>MNQPISTVLVVGATGSIGHRVVSEALAEGYAVRALVRDTSRAGKLPKEAELIVGDLTRPETLTRAVQGVDAIIFTHGSDGEGKNAAGRVDYGGVRNILGALGKRKARIALMTLAGVTNCASSYTACDWKRRAERLLRASGLDYTVVRPGWFDCNSPNQLSLIARQGDTRHSGGPSDGAVSRRQVAQVLVRSLSSAAASRKTFELDSQHGPATTDFDALFAALEPDAPDRLDAVRDGANMPVEREPDQVREDLMRITGQRSTQSKPLP</sequence>
<proteinExistence type="predicted"/>
<protein>
    <recommendedName>
        <fullName evidence="2">NAD(P)-binding domain-containing protein</fullName>
    </recommendedName>
</protein>
<gene>
    <name evidence="3" type="ORF">LMG22037_02036</name>
</gene>
<evidence type="ECO:0000259" key="2">
    <source>
        <dbReference type="Pfam" id="PF13460"/>
    </source>
</evidence>